<evidence type="ECO:0008006" key="3">
    <source>
        <dbReference type="Google" id="ProtNLM"/>
    </source>
</evidence>
<gene>
    <name evidence="1" type="ORF">CR513_27913</name>
</gene>
<reference evidence="1" key="1">
    <citation type="submission" date="2018-05" db="EMBL/GenBank/DDBJ databases">
        <title>Draft genome of Mucuna pruriens seed.</title>
        <authorList>
            <person name="Nnadi N.E."/>
            <person name="Vos R."/>
            <person name="Hasami M.H."/>
            <person name="Devisetty U.K."/>
            <person name="Aguiy J.C."/>
        </authorList>
    </citation>
    <scope>NUCLEOTIDE SEQUENCE [LARGE SCALE GENOMIC DNA]</scope>
    <source>
        <strain evidence="1">JCA_2017</strain>
    </source>
</reference>
<dbReference type="Proteomes" id="UP000257109">
    <property type="component" value="Unassembled WGS sequence"/>
</dbReference>
<sequence length="153" mass="17127">TRLSPGFLAFQGKNASDDSQRLSRFQLSYGRDHFDPFRTTSPCGNLISISSLDKFSFSYSSRNNKVSLYQNSNVVGSSLLIDNLYMLDVVSSYNEILHTSSCSTKQKLNENSIKLGLVLDEVLKPLDSLNFEVCVECIKGKQTNIRKLGTRKS</sequence>
<evidence type="ECO:0000313" key="2">
    <source>
        <dbReference type="Proteomes" id="UP000257109"/>
    </source>
</evidence>
<keyword evidence="2" id="KW-1185">Reference proteome</keyword>
<comment type="caution">
    <text evidence="1">The sequence shown here is derived from an EMBL/GenBank/DDBJ whole genome shotgun (WGS) entry which is preliminary data.</text>
</comment>
<evidence type="ECO:0000313" key="1">
    <source>
        <dbReference type="EMBL" id="RDX90245.1"/>
    </source>
</evidence>
<feature type="non-terminal residue" evidence="1">
    <location>
        <position position="1"/>
    </location>
</feature>
<name>A0A371GI71_MUCPR</name>
<organism evidence="1 2">
    <name type="scientific">Mucuna pruriens</name>
    <name type="common">Velvet bean</name>
    <name type="synonym">Dolichos pruriens</name>
    <dbReference type="NCBI Taxonomy" id="157652"/>
    <lineage>
        <taxon>Eukaryota</taxon>
        <taxon>Viridiplantae</taxon>
        <taxon>Streptophyta</taxon>
        <taxon>Embryophyta</taxon>
        <taxon>Tracheophyta</taxon>
        <taxon>Spermatophyta</taxon>
        <taxon>Magnoliopsida</taxon>
        <taxon>eudicotyledons</taxon>
        <taxon>Gunneridae</taxon>
        <taxon>Pentapetalae</taxon>
        <taxon>rosids</taxon>
        <taxon>fabids</taxon>
        <taxon>Fabales</taxon>
        <taxon>Fabaceae</taxon>
        <taxon>Papilionoideae</taxon>
        <taxon>50 kb inversion clade</taxon>
        <taxon>NPAAA clade</taxon>
        <taxon>indigoferoid/millettioid clade</taxon>
        <taxon>Phaseoleae</taxon>
        <taxon>Mucuna</taxon>
    </lineage>
</organism>
<protein>
    <recommendedName>
        <fullName evidence="3">GAG-pre-integrase domain-containing protein</fullName>
    </recommendedName>
</protein>
<proteinExistence type="predicted"/>
<accession>A0A371GI71</accession>
<dbReference type="AlphaFoldDB" id="A0A371GI71"/>
<dbReference type="EMBL" id="QJKJ01005446">
    <property type="protein sequence ID" value="RDX90245.1"/>
    <property type="molecule type" value="Genomic_DNA"/>
</dbReference>